<keyword evidence="2" id="KW-1185">Reference proteome</keyword>
<evidence type="ECO:0000313" key="1">
    <source>
        <dbReference type="EMBL" id="KAK3745306.1"/>
    </source>
</evidence>
<dbReference type="EMBL" id="JAWDGP010006229">
    <property type="protein sequence ID" value="KAK3745306.1"/>
    <property type="molecule type" value="Genomic_DNA"/>
</dbReference>
<proteinExistence type="predicted"/>
<comment type="caution">
    <text evidence="1">The sequence shown here is derived from an EMBL/GenBank/DDBJ whole genome shotgun (WGS) entry which is preliminary data.</text>
</comment>
<gene>
    <name evidence="1" type="ORF">RRG08_014454</name>
</gene>
<sequence length="293" mass="32560">MNARAKYCNKNPGHPGFIPAPEFSLHHLPLELQSDIVLRYVKNCSARTVQLSTRYVSPERPENYVFGQLKGRTNPRLASGWVCGVYFLGGPCKCHECSAEGAQPRARCWELTVVTACSCVYNSEESKATKVTFFYDDETSRNNTKSLMGGEVEYANAGEDRCAFACITHDEAFAVQMDELRKERVFLWQSILSVAPFNMQHSQCIVISHPHGQSKFITVGQQVEITSRPEASQPYYKYMADTCPGSAGGPVLVLPGLDCPDPGWLPIVLHHSGALRDTENSHNFSGDRSTLYV</sequence>
<evidence type="ECO:0000313" key="2">
    <source>
        <dbReference type="Proteomes" id="UP001283361"/>
    </source>
</evidence>
<dbReference type="SUPFAM" id="SSF50494">
    <property type="entry name" value="Trypsin-like serine proteases"/>
    <property type="match status" value="1"/>
</dbReference>
<name>A0AAE1CYL9_9GAST</name>
<organism evidence="1 2">
    <name type="scientific">Elysia crispata</name>
    <name type="common">lettuce slug</name>
    <dbReference type="NCBI Taxonomy" id="231223"/>
    <lineage>
        <taxon>Eukaryota</taxon>
        <taxon>Metazoa</taxon>
        <taxon>Spiralia</taxon>
        <taxon>Lophotrochozoa</taxon>
        <taxon>Mollusca</taxon>
        <taxon>Gastropoda</taxon>
        <taxon>Heterobranchia</taxon>
        <taxon>Euthyneura</taxon>
        <taxon>Panpulmonata</taxon>
        <taxon>Sacoglossa</taxon>
        <taxon>Placobranchoidea</taxon>
        <taxon>Plakobranchidae</taxon>
        <taxon>Elysia</taxon>
    </lineage>
</organism>
<accession>A0AAE1CYL9</accession>
<dbReference type="Proteomes" id="UP001283361">
    <property type="component" value="Unassembled WGS sequence"/>
</dbReference>
<dbReference type="AlphaFoldDB" id="A0AAE1CYL9"/>
<reference evidence="1" key="1">
    <citation type="journal article" date="2023" name="G3 (Bethesda)">
        <title>A reference genome for the long-term kleptoplast-retaining sea slug Elysia crispata morphotype clarki.</title>
        <authorList>
            <person name="Eastman K.E."/>
            <person name="Pendleton A.L."/>
            <person name="Shaikh M.A."/>
            <person name="Suttiyut T."/>
            <person name="Ogas R."/>
            <person name="Tomko P."/>
            <person name="Gavelis G."/>
            <person name="Widhalm J.R."/>
            <person name="Wisecaver J.H."/>
        </authorList>
    </citation>
    <scope>NUCLEOTIDE SEQUENCE</scope>
    <source>
        <strain evidence="1">ECLA1</strain>
    </source>
</reference>
<protein>
    <submittedName>
        <fullName evidence="1">Uncharacterized protein</fullName>
    </submittedName>
</protein>
<dbReference type="InterPro" id="IPR009003">
    <property type="entry name" value="Peptidase_S1_PA"/>
</dbReference>